<evidence type="ECO:0000256" key="6">
    <source>
        <dbReference type="ARBA" id="ARBA00016853"/>
    </source>
</evidence>
<dbReference type="InterPro" id="IPR001261">
    <property type="entry name" value="ArgE/DapE_CS"/>
</dbReference>
<dbReference type="GO" id="GO:0046872">
    <property type="term" value="F:metal ion binding"/>
    <property type="evidence" value="ECO:0007669"/>
    <property type="project" value="UniProtKB-KW"/>
</dbReference>
<evidence type="ECO:0000256" key="5">
    <source>
        <dbReference type="ARBA" id="ARBA00011921"/>
    </source>
</evidence>
<organism evidence="13">
    <name type="scientific">Ignisphaera aggregans</name>
    <dbReference type="NCBI Taxonomy" id="334771"/>
    <lineage>
        <taxon>Archaea</taxon>
        <taxon>Thermoproteota</taxon>
        <taxon>Thermoprotei</taxon>
        <taxon>Desulfurococcales</taxon>
        <taxon>Desulfurococcaceae</taxon>
        <taxon>Ignisphaera</taxon>
    </lineage>
</organism>
<dbReference type="InterPro" id="IPR011650">
    <property type="entry name" value="Peptidase_M20_dimer"/>
</dbReference>
<dbReference type="Pfam" id="PF07687">
    <property type="entry name" value="M20_dimer"/>
    <property type="match status" value="1"/>
</dbReference>
<comment type="pathway">
    <text evidence="3">Amino-acid biosynthesis; L-lysine biosynthesis via DAP pathway; LL-2,6-diaminopimelate from (S)-tetrahydrodipicolinate (succinylase route): step 3/3.</text>
</comment>
<proteinExistence type="inferred from homology"/>
<comment type="similarity">
    <text evidence="4">Belongs to the peptidase M20A family.</text>
</comment>
<reference evidence="13" key="1">
    <citation type="journal article" date="2020" name="mSystems">
        <title>Genome- and Community-Level Interaction Insights into Carbon Utilization and Element Cycling Functions of Hydrothermarchaeota in Hydrothermal Sediment.</title>
        <authorList>
            <person name="Zhou Z."/>
            <person name="Liu Y."/>
            <person name="Xu W."/>
            <person name="Pan J."/>
            <person name="Luo Z.H."/>
            <person name="Li M."/>
        </authorList>
    </citation>
    <scope>NUCLEOTIDE SEQUENCE [LARGE SCALE GENOMIC DNA]</scope>
    <source>
        <strain evidence="13">SpSt-1105</strain>
    </source>
</reference>
<dbReference type="Gene3D" id="3.40.630.10">
    <property type="entry name" value="Zn peptidases"/>
    <property type="match status" value="2"/>
</dbReference>
<dbReference type="NCBIfam" id="TIGR01910">
    <property type="entry name" value="DapE-ArgE"/>
    <property type="match status" value="1"/>
</dbReference>
<dbReference type="InterPro" id="IPR002933">
    <property type="entry name" value="Peptidase_M20"/>
</dbReference>
<accession>A0A7J3Z6V0</accession>
<dbReference type="Pfam" id="PF01546">
    <property type="entry name" value="Peptidase_M20"/>
    <property type="match status" value="1"/>
</dbReference>
<evidence type="ECO:0000256" key="3">
    <source>
        <dbReference type="ARBA" id="ARBA00005130"/>
    </source>
</evidence>
<keyword evidence="8" id="KW-0378">Hydrolase</keyword>
<dbReference type="UniPathway" id="UPA00034">
    <property type="reaction ID" value="UER00021"/>
</dbReference>
<evidence type="ECO:0000256" key="11">
    <source>
        <dbReference type="ARBA" id="ARBA00051301"/>
    </source>
</evidence>
<dbReference type="EMBL" id="DRYQ01000057">
    <property type="protein sequence ID" value="HHQ50506.1"/>
    <property type="molecule type" value="Genomic_DNA"/>
</dbReference>
<dbReference type="SUPFAM" id="SSF55031">
    <property type="entry name" value="Bacterial exopeptidase dimerisation domain"/>
    <property type="match status" value="1"/>
</dbReference>
<evidence type="ECO:0000256" key="1">
    <source>
        <dbReference type="ARBA" id="ARBA00001941"/>
    </source>
</evidence>
<dbReference type="Gene3D" id="3.30.70.360">
    <property type="match status" value="1"/>
</dbReference>
<comment type="cofactor">
    <cofactor evidence="1">
        <name>Co(2+)</name>
        <dbReference type="ChEBI" id="CHEBI:48828"/>
    </cofactor>
</comment>
<dbReference type="AlphaFoldDB" id="A0A7J3Z6V0"/>
<dbReference type="PANTHER" id="PTHR43808:SF32">
    <property type="entry name" value="ARGE_DAPE-RELATED DEACYLASE"/>
    <property type="match status" value="1"/>
</dbReference>
<protein>
    <recommendedName>
        <fullName evidence="6">Probable succinyl-diaminopimelate desuccinylase</fullName>
        <ecNumber evidence="5">3.5.1.18</ecNumber>
    </recommendedName>
</protein>
<evidence type="ECO:0000256" key="10">
    <source>
        <dbReference type="ARBA" id="ARBA00023285"/>
    </source>
</evidence>
<evidence type="ECO:0000256" key="4">
    <source>
        <dbReference type="ARBA" id="ARBA00006247"/>
    </source>
</evidence>
<evidence type="ECO:0000256" key="2">
    <source>
        <dbReference type="ARBA" id="ARBA00001947"/>
    </source>
</evidence>
<comment type="cofactor">
    <cofactor evidence="2">
        <name>Zn(2+)</name>
        <dbReference type="ChEBI" id="CHEBI:29105"/>
    </cofactor>
</comment>
<evidence type="ECO:0000256" key="7">
    <source>
        <dbReference type="ARBA" id="ARBA00022723"/>
    </source>
</evidence>
<keyword evidence="9" id="KW-0862">Zinc</keyword>
<dbReference type="SUPFAM" id="SSF53187">
    <property type="entry name" value="Zn-dependent exopeptidases"/>
    <property type="match status" value="1"/>
</dbReference>
<dbReference type="NCBIfam" id="NF006400">
    <property type="entry name" value="PRK08651.1-3"/>
    <property type="match status" value="1"/>
</dbReference>
<evidence type="ECO:0000256" key="8">
    <source>
        <dbReference type="ARBA" id="ARBA00022801"/>
    </source>
</evidence>
<keyword evidence="7" id="KW-0479">Metal-binding</keyword>
<feature type="domain" description="Peptidase M20 dimerisation" evidence="12">
    <location>
        <begin position="189"/>
        <end position="306"/>
    </location>
</feature>
<dbReference type="GO" id="GO:0009089">
    <property type="term" value="P:lysine biosynthetic process via diaminopimelate"/>
    <property type="evidence" value="ECO:0007669"/>
    <property type="project" value="UniProtKB-UniPathway"/>
</dbReference>
<gene>
    <name evidence="13" type="ORF">ENM66_04045</name>
</gene>
<dbReference type="InterPro" id="IPR050072">
    <property type="entry name" value="Peptidase_M20A"/>
</dbReference>
<dbReference type="InterPro" id="IPR036264">
    <property type="entry name" value="Bact_exopeptidase_dim_dom"/>
</dbReference>
<evidence type="ECO:0000259" key="12">
    <source>
        <dbReference type="Pfam" id="PF07687"/>
    </source>
</evidence>
<dbReference type="PROSITE" id="PS00759">
    <property type="entry name" value="ARGE_DAPE_CPG2_2"/>
    <property type="match status" value="1"/>
</dbReference>
<name>A0A7J3Z6V0_9CREN</name>
<dbReference type="PANTHER" id="PTHR43808">
    <property type="entry name" value="ACETYLORNITHINE DEACETYLASE"/>
    <property type="match status" value="1"/>
</dbReference>
<dbReference type="EC" id="3.5.1.18" evidence="5"/>
<keyword evidence="10" id="KW-0170">Cobalt</keyword>
<comment type="caution">
    <text evidence="13">The sequence shown here is derived from an EMBL/GenBank/DDBJ whole genome shotgun (WGS) entry which is preliminary data.</text>
</comment>
<dbReference type="GO" id="GO:0009014">
    <property type="term" value="F:succinyl-diaminopimelate desuccinylase activity"/>
    <property type="evidence" value="ECO:0007669"/>
    <property type="project" value="UniProtKB-EC"/>
</dbReference>
<evidence type="ECO:0000313" key="13">
    <source>
        <dbReference type="EMBL" id="HHQ50506.1"/>
    </source>
</evidence>
<sequence>MGIPRSDLEWGVKLLSDMISIPTVNPPGENFEKFSKYVTGVLKSIGMEVEVVEVPRSVVEDVCRECVEYPRYIVLGRAGSGKPVVQFNGHYDVVPPGSGWSSDPFSPRVLGDKLYGRGSVDMKGGIAAAMLAVKAFLSRYRDFRGAVEIALVPDEEIGGESGTGYLVKHVSKPDYAVIAEPSGLKAVWIGHKGAVWGFVEVFGKQAHGSTPWRGVNAFEYMAKIALRFVDEYRRVLDSRRSSYDYGDPEGARPTINIGGEVRGSVKTNVVPGYYAFSFDRRVVPEENVSDVEKELVELINKVSSEYPEIKVRVSITSRLTPALTDPNSIVVKALSKSVKGVLGFEPRLVVCLGGLDLHYYTEQSVEAVAYGPGPDTSAHVVDEYVSLSEVAMVANVYTAMLESMLLPT</sequence>
<comment type="catalytic activity">
    <reaction evidence="11">
        <text>N-succinyl-(2S,6S)-2,6-diaminopimelate + H2O = (2S,6S)-2,6-diaminopimelate + succinate</text>
        <dbReference type="Rhea" id="RHEA:22608"/>
        <dbReference type="ChEBI" id="CHEBI:15377"/>
        <dbReference type="ChEBI" id="CHEBI:30031"/>
        <dbReference type="ChEBI" id="CHEBI:57609"/>
        <dbReference type="ChEBI" id="CHEBI:58087"/>
        <dbReference type="EC" id="3.5.1.18"/>
    </reaction>
</comment>
<evidence type="ECO:0000256" key="9">
    <source>
        <dbReference type="ARBA" id="ARBA00022833"/>
    </source>
</evidence>
<dbReference type="InterPro" id="IPR010182">
    <property type="entry name" value="ArgE/DapE"/>
</dbReference>